<dbReference type="RefSeq" id="WP_131155485.1">
    <property type="nucleotide sequence ID" value="NZ_CP036402.1"/>
</dbReference>
<evidence type="ECO:0000256" key="1">
    <source>
        <dbReference type="ARBA" id="ARBA00009986"/>
    </source>
</evidence>
<sequence length="472" mass="50251">MVTARLFIDGTWVEGAERGTVEHKFTGEPLAELHHASADQVAAAVAALVRGQATAGLGPRERFSVLSRAAELVGARRDELRRTIVDETGFAHRDAEGEINRAIETLRLSGEEAARLTGEMVPLEAAPGVQRRIGYTMRVPVGVVAAITPFNSPLNTVCHKVGPALAAGNAVALKPSAYTPLTAELLVEILLEAGLPTSLIALVHGPGSQAGQALLIDERIGYYTFTGSTEVGRHIRATVGLRGAQLELGSLSSSLVCADADVDTTVAKCANAAFRKAGQVCTSVQRLYVHEDVADAFEAGLTAAAEALTCGDPRDPATEVGPLISEPEAERVERWIERAAERGARVLTGGTREGRVVRPTVLTDVDAAAELMCRELFGPAVVIRRFEDLDEAIAEANDTPYGLAAGVFTRDLHRAFECVGRLHMGSVHINETSSSRIDLMPYGGVKDSGSGKEGPRYAIREMTEERLVTIAY</sequence>
<evidence type="ECO:0000313" key="4">
    <source>
        <dbReference type="EMBL" id="QBI20489.1"/>
    </source>
</evidence>
<evidence type="ECO:0000259" key="3">
    <source>
        <dbReference type="Pfam" id="PF00171"/>
    </source>
</evidence>
<evidence type="ECO:0000313" key="5">
    <source>
        <dbReference type="Proteomes" id="UP000291469"/>
    </source>
</evidence>
<dbReference type="InterPro" id="IPR051020">
    <property type="entry name" value="ALDH-related_metabolic_enz"/>
</dbReference>
<gene>
    <name evidence="4" type="ORF">ER308_13565</name>
</gene>
<keyword evidence="5" id="KW-1185">Reference proteome</keyword>
<dbReference type="AlphaFoldDB" id="A0A411YHA1"/>
<dbReference type="EMBL" id="CP036402">
    <property type="protein sequence ID" value="QBI20489.1"/>
    <property type="molecule type" value="Genomic_DNA"/>
</dbReference>
<comment type="similarity">
    <text evidence="1">Belongs to the aldehyde dehydrogenase family.</text>
</comment>
<proteinExistence type="inferred from homology"/>
<dbReference type="Proteomes" id="UP000291469">
    <property type="component" value="Chromosome"/>
</dbReference>
<reference evidence="4 5" key="1">
    <citation type="submission" date="2019-01" db="EMBL/GenBank/DDBJ databases">
        <title>Egibacter rhizosphaerae EGI 80759T.</title>
        <authorList>
            <person name="Chen D.-D."/>
            <person name="Tian Y."/>
            <person name="Jiao J.-Y."/>
            <person name="Zhang X.-T."/>
            <person name="Zhang Y.-G."/>
            <person name="Zhang Y."/>
            <person name="Xiao M."/>
            <person name="Shu W.-S."/>
            <person name="Li W.-J."/>
        </authorList>
    </citation>
    <scope>NUCLEOTIDE SEQUENCE [LARGE SCALE GENOMIC DNA]</scope>
    <source>
        <strain evidence="4 5">EGI 80759</strain>
    </source>
</reference>
<dbReference type="Gene3D" id="3.40.309.10">
    <property type="entry name" value="Aldehyde Dehydrogenase, Chain A, domain 2"/>
    <property type="match status" value="1"/>
</dbReference>
<dbReference type="PANTHER" id="PTHR42991:SF1">
    <property type="entry name" value="ALDEHYDE DEHYDROGENASE"/>
    <property type="match status" value="1"/>
</dbReference>
<dbReference type="PANTHER" id="PTHR42991">
    <property type="entry name" value="ALDEHYDE DEHYDROGENASE"/>
    <property type="match status" value="1"/>
</dbReference>
<dbReference type="Pfam" id="PF00171">
    <property type="entry name" value="Aldedh"/>
    <property type="match status" value="1"/>
</dbReference>
<dbReference type="InterPro" id="IPR016162">
    <property type="entry name" value="Ald_DH_N"/>
</dbReference>
<dbReference type="InterPro" id="IPR016163">
    <property type="entry name" value="Ald_DH_C"/>
</dbReference>
<dbReference type="Gene3D" id="3.40.605.10">
    <property type="entry name" value="Aldehyde Dehydrogenase, Chain A, domain 1"/>
    <property type="match status" value="1"/>
</dbReference>
<dbReference type="InterPro" id="IPR016161">
    <property type="entry name" value="Ald_DH/histidinol_DH"/>
</dbReference>
<dbReference type="InterPro" id="IPR015590">
    <property type="entry name" value="Aldehyde_DH_dom"/>
</dbReference>
<dbReference type="FunFam" id="3.40.309.10:FF:000009">
    <property type="entry name" value="Aldehyde dehydrogenase A"/>
    <property type="match status" value="1"/>
</dbReference>
<protein>
    <submittedName>
        <fullName evidence="4">Aldehyde dehydrogenase family protein</fullName>
    </submittedName>
</protein>
<dbReference type="KEGG" id="erz:ER308_13565"/>
<keyword evidence="2" id="KW-0560">Oxidoreductase</keyword>
<dbReference type="GO" id="GO:0008911">
    <property type="term" value="F:lactaldehyde dehydrogenase (NAD+) activity"/>
    <property type="evidence" value="ECO:0007669"/>
    <property type="project" value="TreeGrafter"/>
</dbReference>
<feature type="domain" description="Aldehyde dehydrogenase" evidence="3">
    <location>
        <begin position="12"/>
        <end position="466"/>
    </location>
</feature>
<organism evidence="4 5">
    <name type="scientific">Egibacter rhizosphaerae</name>
    <dbReference type="NCBI Taxonomy" id="1670831"/>
    <lineage>
        <taxon>Bacteria</taxon>
        <taxon>Bacillati</taxon>
        <taxon>Actinomycetota</taxon>
        <taxon>Nitriliruptoria</taxon>
        <taxon>Egibacterales</taxon>
        <taxon>Egibacteraceae</taxon>
        <taxon>Egibacter</taxon>
    </lineage>
</organism>
<dbReference type="SUPFAM" id="SSF53720">
    <property type="entry name" value="ALDH-like"/>
    <property type="match status" value="1"/>
</dbReference>
<accession>A0A411YHA1</accession>
<name>A0A411YHA1_9ACTN</name>
<dbReference type="OrthoDB" id="6882680at2"/>
<evidence type="ECO:0000256" key="2">
    <source>
        <dbReference type="ARBA" id="ARBA00023002"/>
    </source>
</evidence>